<dbReference type="Pfam" id="PF00912">
    <property type="entry name" value="Transgly"/>
    <property type="match status" value="1"/>
</dbReference>
<evidence type="ECO:0000256" key="8">
    <source>
        <dbReference type="ARBA" id="ARBA00049902"/>
    </source>
</evidence>
<keyword evidence="9" id="KW-1133">Transmembrane helix</keyword>
<dbReference type="Gene3D" id="3.40.710.10">
    <property type="entry name" value="DD-peptidase/beta-lactamase superfamily"/>
    <property type="match status" value="1"/>
</dbReference>
<keyword evidence="4 12" id="KW-0808">Transferase</keyword>
<dbReference type="SUPFAM" id="SSF53955">
    <property type="entry name" value="Lysozyme-like"/>
    <property type="match status" value="1"/>
</dbReference>
<dbReference type="GO" id="GO:0009002">
    <property type="term" value="F:serine-type D-Ala-D-Ala carboxypeptidase activity"/>
    <property type="evidence" value="ECO:0007669"/>
    <property type="project" value="UniProtKB-EC"/>
</dbReference>
<sequence>MEDDEVRPAEPAKPSAWRRIRRIGYAVLSLVILLPLTAFVLAYLILDVRSPQDVLAELGRTAQLTYSDGSELMKVVPEEGDRLYVRYDEVPPELRDAIIAVEDPTFWQNEGFDPLGILRAAVTGVGGGSGITQQYIKNSTGNDQASYFRKFSELVLSTKITQQRSKEEIFESYVNIISFGRGTFGPASAANAYFGKPLAEITRSEAAFLAGMIQSPSVHDPAASSHEHAEKRWNYVAEKLVTRGYVNEAERAEMRYPGDAVVPPAETRAGRLTYSEYHVKRRVLAELEGHGIGLDQLRQGGLRIETTLDRKAQADSEKAVADQLAGQPDHLRAALVAVEPGSGAIRAYQGGKWGVRDYAGVPQPPGSAFHPFVVAAGLRQGANLDGKYPAPDKLDYGGRAVKNEAGCDAPECSVRDAVRRSVDTPFVEMTKRFGAVAVSEAARDAGIPAEVDGTPTLREPDGVTIGPGIAVGGYPVRALDLASAYGTFAAGGMRTEPYFVQRVLDAEGTVLWEHQAGPAPAVEPHVAAGVTEVLRREDGTAKAGSHRFGDTGDNAGAWLAGYTDRLSTVVWVGADEERRLRDAANNRITGDTLPANIWRAFRR</sequence>
<dbReference type="Proteomes" id="UP000250434">
    <property type="component" value="Chromosome"/>
</dbReference>
<evidence type="ECO:0000256" key="2">
    <source>
        <dbReference type="ARBA" id="ARBA00022670"/>
    </source>
</evidence>
<dbReference type="InterPro" id="IPR036950">
    <property type="entry name" value="PBP_transglycosylase"/>
</dbReference>
<proteinExistence type="predicted"/>
<evidence type="ECO:0000256" key="6">
    <source>
        <dbReference type="ARBA" id="ARBA00023268"/>
    </source>
</evidence>
<keyword evidence="2" id="KW-0645">Protease</keyword>
<keyword evidence="1" id="KW-0121">Carboxypeptidase</keyword>
<dbReference type="PANTHER" id="PTHR32282">
    <property type="entry name" value="BINDING PROTEIN TRANSPEPTIDASE, PUTATIVE-RELATED"/>
    <property type="match status" value="1"/>
</dbReference>
<feature type="domain" description="Glycosyl transferase family 51" evidence="11">
    <location>
        <begin position="73"/>
        <end position="240"/>
    </location>
</feature>
<dbReference type="KEGG" id="aab:A4R43_19125"/>
<reference evidence="12 13" key="1">
    <citation type="submission" date="2016-04" db="EMBL/GenBank/DDBJ databases">
        <title>Complete genome sequence and analysis of deep-sea sediment isolate, Amycolatopsis sp. WP1.</title>
        <authorList>
            <person name="Wang H."/>
            <person name="Chen S."/>
            <person name="Wu Q."/>
        </authorList>
    </citation>
    <scope>NUCLEOTIDE SEQUENCE [LARGE SCALE GENOMIC DNA]</scope>
    <source>
        <strain evidence="12 13">WP1</strain>
    </source>
</reference>
<dbReference type="InterPro" id="IPR012338">
    <property type="entry name" value="Beta-lactam/transpept-like"/>
</dbReference>
<dbReference type="Gene3D" id="1.10.3810.10">
    <property type="entry name" value="Biosynthetic peptidoglycan transglycosylase-like"/>
    <property type="match status" value="1"/>
</dbReference>
<dbReference type="RefSeq" id="WP_205215379.1">
    <property type="nucleotide sequence ID" value="NZ_CP015163.1"/>
</dbReference>
<keyword evidence="9" id="KW-0812">Transmembrane</keyword>
<evidence type="ECO:0000256" key="9">
    <source>
        <dbReference type="SAM" id="Phobius"/>
    </source>
</evidence>
<evidence type="ECO:0000256" key="4">
    <source>
        <dbReference type="ARBA" id="ARBA00022679"/>
    </source>
</evidence>
<evidence type="ECO:0000313" key="13">
    <source>
        <dbReference type="Proteomes" id="UP000250434"/>
    </source>
</evidence>
<feature type="transmembrane region" description="Helical" evidence="9">
    <location>
        <begin position="23"/>
        <end position="46"/>
    </location>
</feature>
<dbReference type="InterPro" id="IPR023346">
    <property type="entry name" value="Lysozyme-like_dom_sf"/>
</dbReference>
<dbReference type="SUPFAM" id="SSF56601">
    <property type="entry name" value="beta-lactamase/transpeptidase-like"/>
    <property type="match status" value="1"/>
</dbReference>
<evidence type="ECO:0000259" key="10">
    <source>
        <dbReference type="Pfam" id="PF00905"/>
    </source>
</evidence>
<dbReference type="AlphaFoldDB" id="A0A344L8J8"/>
<evidence type="ECO:0000256" key="5">
    <source>
        <dbReference type="ARBA" id="ARBA00022801"/>
    </source>
</evidence>
<accession>A0A344L8J8</accession>
<dbReference type="GO" id="GO:0030288">
    <property type="term" value="C:outer membrane-bounded periplasmic space"/>
    <property type="evidence" value="ECO:0007669"/>
    <property type="project" value="TreeGrafter"/>
</dbReference>
<comment type="catalytic activity">
    <reaction evidence="8">
        <text>[GlcNAc-(1-&gt;4)-Mur2Ac(oyl-L-Ala-gamma-D-Glu-L-Lys-D-Ala-D-Ala)](n)-di-trans,octa-cis-undecaprenyl diphosphate + beta-D-GlcNAc-(1-&gt;4)-Mur2Ac(oyl-L-Ala-gamma-D-Glu-L-Lys-D-Ala-D-Ala)-di-trans,octa-cis-undecaprenyl diphosphate = [GlcNAc-(1-&gt;4)-Mur2Ac(oyl-L-Ala-gamma-D-Glu-L-Lys-D-Ala-D-Ala)](n+1)-di-trans,octa-cis-undecaprenyl diphosphate + di-trans,octa-cis-undecaprenyl diphosphate + H(+)</text>
        <dbReference type="Rhea" id="RHEA:23708"/>
        <dbReference type="Rhea" id="RHEA-COMP:9602"/>
        <dbReference type="Rhea" id="RHEA-COMP:9603"/>
        <dbReference type="ChEBI" id="CHEBI:15378"/>
        <dbReference type="ChEBI" id="CHEBI:58405"/>
        <dbReference type="ChEBI" id="CHEBI:60033"/>
        <dbReference type="ChEBI" id="CHEBI:78435"/>
        <dbReference type="EC" id="2.4.99.28"/>
    </reaction>
</comment>
<feature type="domain" description="Penicillin-binding protein transpeptidase" evidence="10">
    <location>
        <begin position="336"/>
        <end position="547"/>
    </location>
</feature>
<dbReference type="GO" id="GO:0008955">
    <property type="term" value="F:peptidoglycan glycosyltransferase activity"/>
    <property type="evidence" value="ECO:0007669"/>
    <property type="project" value="UniProtKB-EC"/>
</dbReference>
<dbReference type="Pfam" id="PF00905">
    <property type="entry name" value="Transpeptidase"/>
    <property type="match status" value="1"/>
</dbReference>
<dbReference type="InterPro" id="IPR001460">
    <property type="entry name" value="PCN-bd_Tpept"/>
</dbReference>
<dbReference type="GO" id="GO:0009252">
    <property type="term" value="P:peptidoglycan biosynthetic process"/>
    <property type="evidence" value="ECO:0007669"/>
    <property type="project" value="TreeGrafter"/>
</dbReference>
<evidence type="ECO:0000256" key="1">
    <source>
        <dbReference type="ARBA" id="ARBA00022645"/>
    </source>
</evidence>
<dbReference type="InterPro" id="IPR001264">
    <property type="entry name" value="Glyco_trans_51"/>
</dbReference>
<organism evidence="12 13">
    <name type="scientific">Amycolatopsis albispora</name>
    <dbReference type="NCBI Taxonomy" id="1804986"/>
    <lineage>
        <taxon>Bacteria</taxon>
        <taxon>Bacillati</taxon>
        <taxon>Actinomycetota</taxon>
        <taxon>Actinomycetes</taxon>
        <taxon>Pseudonocardiales</taxon>
        <taxon>Pseudonocardiaceae</taxon>
        <taxon>Amycolatopsis</taxon>
    </lineage>
</organism>
<keyword evidence="9" id="KW-0472">Membrane</keyword>
<dbReference type="PANTHER" id="PTHR32282:SF34">
    <property type="entry name" value="PENICILLIN-BINDING PROTEIN 1A"/>
    <property type="match status" value="1"/>
</dbReference>
<name>A0A344L8J8_9PSEU</name>
<evidence type="ECO:0000256" key="7">
    <source>
        <dbReference type="ARBA" id="ARBA00034000"/>
    </source>
</evidence>
<dbReference type="InterPro" id="IPR050396">
    <property type="entry name" value="Glycosyltr_51/Transpeptidase"/>
</dbReference>
<comment type="catalytic activity">
    <reaction evidence="7">
        <text>Preferential cleavage: (Ac)2-L-Lys-D-Ala-|-D-Ala. Also transpeptidation of peptidyl-alanyl moieties that are N-acyl substituents of D-alanine.</text>
        <dbReference type="EC" id="3.4.16.4"/>
    </reaction>
</comment>
<gene>
    <name evidence="12" type="ORF">A4R43_19125</name>
</gene>
<protein>
    <submittedName>
        <fullName evidence="12">Glycosyl transferase</fullName>
    </submittedName>
</protein>
<evidence type="ECO:0000259" key="11">
    <source>
        <dbReference type="Pfam" id="PF00912"/>
    </source>
</evidence>
<dbReference type="EMBL" id="CP015163">
    <property type="protein sequence ID" value="AXB44372.1"/>
    <property type="molecule type" value="Genomic_DNA"/>
</dbReference>
<keyword evidence="13" id="KW-1185">Reference proteome</keyword>
<dbReference type="GO" id="GO:0008658">
    <property type="term" value="F:penicillin binding"/>
    <property type="evidence" value="ECO:0007669"/>
    <property type="project" value="InterPro"/>
</dbReference>
<evidence type="ECO:0000313" key="12">
    <source>
        <dbReference type="EMBL" id="AXB44372.1"/>
    </source>
</evidence>
<keyword evidence="6" id="KW-0511">Multifunctional enzyme</keyword>
<dbReference type="GO" id="GO:0006508">
    <property type="term" value="P:proteolysis"/>
    <property type="evidence" value="ECO:0007669"/>
    <property type="project" value="UniProtKB-KW"/>
</dbReference>
<evidence type="ECO:0000256" key="3">
    <source>
        <dbReference type="ARBA" id="ARBA00022676"/>
    </source>
</evidence>
<keyword evidence="5" id="KW-0378">Hydrolase</keyword>
<keyword evidence="3" id="KW-0328">Glycosyltransferase</keyword>